<dbReference type="InterPro" id="IPR009003">
    <property type="entry name" value="Peptidase_S1_PA"/>
</dbReference>
<dbReference type="AlphaFoldDB" id="A0A6V7KRS7"/>
<reference evidence="2" key="1">
    <citation type="submission" date="2020-07" db="EMBL/GenBank/DDBJ databases">
        <authorList>
            <person name="Ferguson B K."/>
        </authorList>
    </citation>
    <scope>NUCLEOTIDE SEQUENCE</scope>
    <source>
        <strain evidence="2">L06</strain>
    </source>
</reference>
<dbReference type="SUPFAM" id="SSF50494">
    <property type="entry name" value="Trypsin-like serine proteases"/>
    <property type="match status" value="1"/>
</dbReference>
<protein>
    <recommendedName>
        <fullName evidence="1">Peptidase S1 domain-containing protein</fullName>
    </recommendedName>
</protein>
<dbReference type="GO" id="GO:0004252">
    <property type="term" value="F:serine-type endopeptidase activity"/>
    <property type="evidence" value="ECO:0007669"/>
    <property type="project" value="InterPro"/>
</dbReference>
<proteinExistence type="predicted"/>
<dbReference type="InterPro" id="IPR043504">
    <property type="entry name" value="Peptidase_S1_PA_chymotrypsin"/>
</dbReference>
<dbReference type="Gene3D" id="2.40.10.10">
    <property type="entry name" value="Trypsin-like serine proteases"/>
    <property type="match status" value="1"/>
</dbReference>
<dbReference type="InterPro" id="IPR001254">
    <property type="entry name" value="Trypsin_dom"/>
</dbReference>
<dbReference type="Pfam" id="PF00089">
    <property type="entry name" value="Trypsin"/>
    <property type="match status" value="1"/>
</dbReference>
<organism evidence="2">
    <name type="scientific">Bracon brevicornis</name>
    <dbReference type="NCBI Taxonomy" id="1563983"/>
    <lineage>
        <taxon>Eukaryota</taxon>
        <taxon>Metazoa</taxon>
        <taxon>Ecdysozoa</taxon>
        <taxon>Arthropoda</taxon>
        <taxon>Hexapoda</taxon>
        <taxon>Insecta</taxon>
        <taxon>Pterygota</taxon>
        <taxon>Neoptera</taxon>
        <taxon>Endopterygota</taxon>
        <taxon>Hymenoptera</taxon>
        <taxon>Apocrita</taxon>
        <taxon>Ichneumonoidea</taxon>
        <taxon>Braconidae</taxon>
        <taxon>Braconinae</taxon>
        <taxon>Bracon</taxon>
    </lineage>
</organism>
<evidence type="ECO:0000313" key="2">
    <source>
        <dbReference type="EMBL" id="CAD1565190.1"/>
    </source>
</evidence>
<dbReference type="EMBL" id="CADCXW020000158">
    <property type="protein sequence ID" value="CAD1565190.1"/>
    <property type="molecule type" value="Genomic_DNA"/>
</dbReference>
<gene>
    <name evidence="2" type="ORF">BBRV_LOCUS83264</name>
</gene>
<name>A0A6V7KRS7_9HYME</name>
<feature type="domain" description="Peptidase S1" evidence="1">
    <location>
        <begin position="2"/>
        <end position="41"/>
    </location>
</feature>
<accession>A0A6V7KRS7</accession>
<sequence length="48" mass="5310">MDSGSPLVADGVQIGIAIRGTPCAVGKPDLYTRVFRYRNWINKQIKGF</sequence>
<evidence type="ECO:0000259" key="1">
    <source>
        <dbReference type="Pfam" id="PF00089"/>
    </source>
</evidence>
<dbReference type="GO" id="GO:0006508">
    <property type="term" value="P:proteolysis"/>
    <property type="evidence" value="ECO:0007669"/>
    <property type="project" value="InterPro"/>
</dbReference>